<accession>A0A426YWS2</accession>
<dbReference type="AlphaFoldDB" id="A0A426YWS2"/>
<dbReference type="Proteomes" id="UP000287651">
    <property type="component" value="Unassembled WGS sequence"/>
</dbReference>
<name>A0A426YWS2_ENSVE</name>
<organism evidence="1 2">
    <name type="scientific">Ensete ventricosum</name>
    <name type="common">Abyssinian banana</name>
    <name type="synonym">Musa ensete</name>
    <dbReference type="NCBI Taxonomy" id="4639"/>
    <lineage>
        <taxon>Eukaryota</taxon>
        <taxon>Viridiplantae</taxon>
        <taxon>Streptophyta</taxon>
        <taxon>Embryophyta</taxon>
        <taxon>Tracheophyta</taxon>
        <taxon>Spermatophyta</taxon>
        <taxon>Magnoliopsida</taxon>
        <taxon>Liliopsida</taxon>
        <taxon>Zingiberales</taxon>
        <taxon>Musaceae</taxon>
        <taxon>Ensete</taxon>
    </lineage>
</organism>
<gene>
    <name evidence="1" type="ORF">B296_00014243</name>
</gene>
<protein>
    <submittedName>
        <fullName evidence="1">Uncharacterized protein</fullName>
    </submittedName>
</protein>
<comment type="caution">
    <text evidence="1">The sequence shown here is derived from an EMBL/GenBank/DDBJ whole genome shotgun (WGS) entry which is preliminary data.</text>
</comment>
<proteinExistence type="predicted"/>
<dbReference type="EMBL" id="AMZH03009744">
    <property type="protein sequence ID" value="RRT56179.1"/>
    <property type="molecule type" value="Genomic_DNA"/>
</dbReference>
<reference evidence="1 2" key="1">
    <citation type="journal article" date="2014" name="Agronomy (Basel)">
        <title>A Draft Genome Sequence for Ensete ventricosum, the Drought-Tolerant Tree Against Hunger.</title>
        <authorList>
            <person name="Harrison J."/>
            <person name="Moore K.A."/>
            <person name="Paszkiewicz K."/>
            <person name="Jones T."/>
            <person name="Grant M."/>
            <person name="Ambacheew D."/>
            <person name="Muzemil S."/>
            <person name="Studholme D.J."/>
        </authorList>
    </citation>
    <scope>NUCLEOTIDE SEQUENCE [LARGE SCALE GENOMIC DNA]</scope>
</reference>
<evidence type="ECO:0000313" key="2">
    <source>
        <dbReference type="Proteomes" id="UP000287651"/>
    </source>
</evidence>
<evidence type="ECO:0000313" key="1">
    <source>
        <dbReference type="EMBL" id="RRT56179.1"/>
    </source>
</evidence>
<sequence length="65" mass="7743">MHSQRICPWEVIRAWFHKKNSRTQSHVQSRVSIDFSCTISEIQNTGHSQRISPWKVVRARCHEKI</sequence>